<gene>
    <name evidence="1" type="ORF">METZ01_LOCUS480639</name>
</gene>
<name>A0A383C821_9ZZZZ</name>
<organism evidence="1">
    <name type="scientific">marine metagenome</name>
    <dbReference type="NCBI Taxonomy" id="408172"/>
    <lineage>
        <taxon>unclassified sequences</taxon>
        <taxon>metagenomes</taxon>
        <taxon>ecological metagenomes</taxon>
    </lineage>
</organism>
<accession>A0A383C821</accession>
<evidence type="ECO:0000313" key="1">
    <source>
        <dbReference type="EMBL" id="SVE27785.1"/>
    </source>
</evidence>
<proteinExistence type="predicted"/>
<dbReference type="PROSITE" id="PS51257">
    <property type="entry name" value="PROKAR_LIPOPROTEIN"/>
    <property type="match status" value="1"/>
</dbReference>
<protein>
    <submittedName>
        <fullName evidence="1">Uncharacterized protein</fullName>
    </submittedName>
</protein>
<sequence length="28" mass="2943">MNKQFDYIIVGAGSAGCVLANRLTQSGE</sequence>
<reference evidence="1" key="1">
    <citation type="submission" date="2018-05" db="EMBL/GenBank/DDBJ databases">
        <authorList>
            <person name="Lanie J.A."/>
            <person name="Ng W.-L."/>
            <person name="Kazmierczak K.M."/>
            <person name="Andrzejewski T.M."/>
            <person name="Davidsen T.M."/>
            <person name="Wayne K.J."/>
            <person name="Tettelin H."/>
            <person name="Glass J.I."/>
            <person name="Rusch D."/>
            <person name="Podicherti R."/>
            <person name="Tsui H.-C.T."/>
            <person name="Winkler M.E."/>
        </authorList>
    </citation>
    <scope>NUCLEOTIDE SEQUENCE</scope>
</reference>
<feature type="non-terminal residue" evidence="1">
    <location>
        <position position="28"/>
    </location>
</feature>
<dbReference type="SUPFAM" id="SSF51905">
    <property type="entry name" value="FAD/NAD(P)-binding domain"/>
    <property type="match status" value="1"/>
</dbReference>
<dbReference type="InterPro" id="IPR036188">
    <property type="entry name" value="FAD/NAD-bd_sf"/>
</dbReference>
<dbReference type="EMBL" id="UINC01206249">
    <property type="protein sequence ID" value="SVE27785.1"/>
    <property type="molecule type" value="Genomic_DNA"/>
</dbReference>
<dbReference type="Gene3D" id="3.50.50.60">
    <property type="entry name" value="FAD/NAD(P)-binding domain"/>
    <property type="match status" value="1"/>
</dbReference>
<dbReference type="AlphaFoldDB" id="A0A383C821"/>